<dbReference type="PANTHER" id="PTHR46873">
    <property type="entry name" value="EXPRESSED PROTEIN"/>
    <property type="match status" value="1"/>
</dbReference>
<dbReference type="InterPro" id="IPR029000">
    <property type="entry name" value="Cyclophilin-like_dom_sf"/>
</dbReference>
<protein>
    <submittedName>
        <fullName evidence="2">Uncharacterized protein</fullName>
    </submittedName>
</protein>
<evidence type="ECO:0000313" key="2">
    <source>
        <dbReference type="EMBL" id="GBF99838.1"/>
    </source>
</evidence>
<feature type="chain" id="PRO_5015846919" evidence="1">
    <location>
        <begin position="25"/>
        <end position="269"/>
    </location>
</feature>
<keyword evidence="3" id="KW-1185">Reference proteome</keyword>
<keyword evidence="1" id="KW-0732">Signal</keyword>
<sequence length="269" mass="27967">MPRGVRSTLVSLVVFASLPSALLAARPASGAAAAAAARAASGDAAAEQAARVRAHAAELVAHHQRRSEAFIGYREPPAPVYAIRLVTSFGSIKIEPRPDVSPATVAAITALAAARHGEELGSFIRHEPVPEGWGESSFFGPPYALLGGTLRTLPAEPPVEGTPSVRRGDVCIIPGSSDFFISLADHPEWGRSHGVWGRVNEHDAASWETIARIPTGPYTESTAADITTRWLKEGATVPFRLELEAMQPASPAAAAVGPAAAGQAAPAAR</sequence>
<comment type="caution">
    <text evidence="2">The sequence shown here is derived from an EMBL/GenBank/DDBJ whole genome shotgun (WGS) entry which is preliminary data.</text>
</comment>
<dbReference type="AlphaFoldDB" id="A0A2V0PJ65"/>
<evidence type="ECO:0000256" key="1">
    <source>
        <dbReference type="SAM" id="SignalP"/>
    </source>
</evidence>
<dbReference type="OrthoDB" id="532384at2759"/>
<proteinExistence type="predicted"/>
<dbReference type="SUPFAM" id="SSF50891">
    <property type="entry name" value="Cyclophilin-like"/>
    <property type="match status" value="1"/>
</dbReference>
<dbReference type="EMBL" id="BDRX01000176">
    <property type="protein sequence ID" value="GBF99838.1"/>
    <property type="molecule type" value="Genomic_DNA"/>
</dbReference>
<reference evidence="2 3" key="1">
    <citation type="journal article" date="2018" name="Sci. Rep.">
        <title>Raphidocelis subcapitata (=Pseudokirchneriella subcapitata) provides an insight into genome evolution and environmental adaptations in the Sphaeropleales.</title>
        <authorList>
            <person name="Suzuki S."/>
            <person name="Yamaguchi H."/>
            <person name="Nakajima N."/>
            <person name="Kawachi M."/>
        </authorList>
    </citation>
    <scope>NUCLEOTIDE SEQUENCE [LARGE SCALE GENOMIC DNA]</scope>
    <source>
        <strain evidence="2 3">NIES-35</strain>
    </source>
</reference>
<name>A0A2V0PJ65_9CHLO</name>
<feature type="signal peptide" evidence="1">
    <location>
        <begin position="1"/>
        <end position="24"/>
    </location>
</feature>
<gene>
    <name evidence="2" type="ORF">Rsub_12538</name>
</gene>
<accession>A0A2V0PJ65</accession>
<dbReference type="PANTHER" id="PTHR46873:SF1">
    <property type="entry name" value="EXPRESSED PROTEIN"/>
    <property type="match status" value="1"/>
</dbReference>
<dbReference type="Proteomes" id="UP000247498">
    <property type="component" value="Unassembled WGS sequence"/>
</dbReference>
<evidence type="ECO:0000313" key="3">
    <source>
        <dbReference type="Proteomes" id="UP000247498"/>
    </source>
</evidence>
<dbReference type="STRING" id="307507.A0A2V0PJ65"/>
<organism evidence="2 3">
    <name type="scientific">Raphidocelis subcapitata</name>
    <dbReference type="NCBI Taxonomy" id="307507"/>
    <lineage>
        <taxon>Eukaryota</taxon>
        <taxon>Viridiplantae</taxon>
        <taxon>Chlorophyta</taxon>
        <taxon>core chlorophytes</taxon>
        <taxon>Chlorophyceae</taxon>
        <taxon>CS clade</taxon>
        <taxon>Sphaeropleales</taxon>
        <taxon>Selenastraceae</taxon>
        <taxon>Raphidocelis</taxon>
    </lineage>
</organism>
<dbReference type="InParanoid" id="A0A2V0PJ65"/>